<dbReference type="InterPro" id="IPR004358">
    <property type="entry name" value="Sig_transdc_His_kin-like_C"/>
</dbReference>
<name>A0A2W4XGZ9_9CYAN</name>
<dbReference type="PANTHER" id="PTHR43547:SF2">
    <property type="entry name" value="HYBRID SIGNAL TRANSDUCTION HISTIDINE KINASE C"/>
    <property type="match status" value="1"/>
</dbReference>
<feature type="domain" description="Histidine kinase" evidence="8">
    <location>
        <begin position="1"/>
        <end position="199"/>
    </location>
</feature>
<dbReference type="EMBL" id="QBMP01000101">
    <property type="protein sequence ID" value="PZO55287.1"/>
    <property type="molecule type" value="Genomic_DNA"/>
</dbReference>
<evidence type="ECO:0000256" key="6">
    <source>
        <dbReference type="ARBA" id="ARBA00023012"/>
    </source>
</evidence>
<evidence type="ECO:0000256" key="4">
    <source>
        <dbReference type="ARBA" id="ARBA00022553"/>
    </source>
</evidence>
<dbReference type="InterPro" id="IPR003594">
    <property type="entry name" value="HATPase_dom"/>
</dbReference>
<dbReference type="SUPFAM" id="SSF55874">
    <property type="entry name" value="ATPase domain of HSP90 chaperone/DNA topoisomerase II/histidine kinase"/>
    <property type="match status" value="1"/>
</dbReference>
<evidence type="ECO:0000256" key="2">
    <source>
        <dbReference type="ARBA" id="ARBA00006402"/>
    </source>
</evidence>
<evidence type="ECO:0000256" key="1">
    <source>
        <dbReference type="ARBA" id="ARBA00000085"/>
    </source>
</evidence>
<dbReference type="PANTHER" id="PTHR43547">
    <property type="entry name" value="TWO-COMPONENT HISTIDINE KINASE"/>
    <property type="match status" value="1"/>
</dbReference>
<dbReference type="InterPro" id="IPR036890">
    <property type="entry name" value="HATPase_C_sf"/>
</dbReference>
<protein>
    <recommendedName>
        <fullName evidence="7">Circadian input-output histidine kinase CikA</fullName>
        <ecNumber evidence="3">2.7.13.3</ecNumber>
    </recommendedName>
</protein>
<dbReference type="Proteomes" id="UP000249794">
    <property type="component" value="Unassembled WGS sequence"/>
</dbReference>
<dbReference type="AlphaFoldDB" id="A0A2W4XGZ9"/>
<dbReference type="SMART" id="SM00387">
    <property type="entry name" value="HATPase_c"/>
    <property type="match status" value="1"/>
</dbReference>
<evidence type="ECO:0000256" key="5">
    <source>
        <dbReference type="ARBA" id="ARBA00022777"/>
    </source>
</evidence>
<keyword evidence="6" id="KW-0902">Two-component regulatory system</keyword>
<evidence type="ECO:0000259" key="8">
    <source>
        <dbReference type="PROSITE" id="PS50109"/>
    </source>
</evidence>
<accession>A0A2W4XGZ9</accession>
<reference evidence="9 10" key="2">
    <citation type="submission" date="2018-06" db="EMBL/GenBank/DDBJ databases">
        <title>Metagenomic assembly of (sub)arctic Cyanobacteria and their associated microbiome from non-axenic cultures.</title>
        <authorList>
            <person name="Baurain D."/>
        </authorList>
    </citation>
    <scope>NUCLEOTIDE SEQUENCE [LARGE SCALE GENOMIC DNA]</scope>
    <source>
        <strain evidence="9">ULC027bin1</strain>
    </source>
</reference>
<feature type="non-terminal residue" evidence="9">
    <location>
        <position position="1"/>
    </location>
</feature>
<dbReference type="Pfam" id="PF02518">
    <property type="entry name" value="HATPase_c"/>
    <property type="match status" value="1"/>
</dbReference>
<dbReference type="FunFam" id="3.30.565.10:FF:000010">
    <property type="entry name" value="Sensor histidine kinase RcsC"/>
    <property type="match status" value="1"/>
</dbReference>
<organism evidence="9 10">
    <name type="scientific">Phormidesmis priestleyi</name>
    <dbReference type="NCBI Taxonomy" id="268141"/>
    <lineage>
        <taxon>Bacteria</taxon>
        <taxon>Bacillati</taxon>
        <taxon>Cyanobacteriota</taxon>
        <taxon>Cyanophyceae</taxon>
        <taxon>Leptolyngbyales</taxon>
        <taxon>Leptolyngbyaceae</taxon>
        <taxon>Phormidesmis</taxon>
    </lineage>
</organism>
<gene>
    <name evidence="9" type="ORF">DCF15_10875</name>
</gene>
<dbReference type="EC" id="2.7.13.3" evidence="3"/>
<comment type="similarity">
    <text evidence="2">In the N-terminal section; belongs to the phytochrome family.</text>
</comment>
<dbReference type="Gene3D" id="3.30.565.10">
    <property type="entry name" value="Histidine kinase-like ATPase, C-terminal domain"/>
    <property type="match status" value="1"/>
</dbReference>
<keyword evidence="5" id="KW-0418">Kinase</keyword>
<sequence>LTPEKTNHALGVIERNAKLQVQLIDDLLDVSRILRGKLSLEKAPVSLAPTIIAAIETVQLPAEAKAIAIKTQLPAEPITVIGDTARLQQIIWNLLSNAVKFTPEGGQITISLAVVPLASSLAAQIEVIDTGKGIQPDFLPYVFERFRQEDYSITRKFGGLGLGTAIVQQLVTGHGGTIQVTSPGADQGTTFTIHIPLRE</sequence>
<evidence type="ECO:0000313" key="10">
    <source>
        <dbReference type="Proteomes" id="UP000249794"/>
    </source>
</evidence>
<comment type="caution">
    <text evidence="9">The sequence shown here is derived from an EMBL/GenBank/DDBJ whole genome shotgun (WGS) entry which is preliminary data.</text>
</comment>
<keyword evidence="4" id="KW-0597">Phosphoprotein</keyword>
<dbReference type="InterPro" id="IPR005467">
    <property type="entry name" value="His_kinase_dom"/>
</dbReference>
<proteinExistence type="inferred from homology"/>
<evidence type="ECO:0000256" key="3">
    <source>
        <dbReference type="ARBA" id="ARBA00012438"/>
    </source>
</evidence>
<dbReference type="PROSITE" id="PS50109">
    <property type="entry name" value="HIS_KIN"/>
    <property type="match status" value="1"/>
</dbReference>
<reference evidence="10" key="1">
    <citation type="submission" date="2018-04" db="EMBL/GenBank/DDBJ databases">
        <authorList>
            <person name="Cornet L."/>
        </authorList>
    </citation>
    <scope>NUCLEOTIDE SEQUENCE [LARGE SCALE GENOMIC DNA]</scope>
</reference>
<evidence type="ECO:0000313" key="9">
    <source>
        <dbReference type="EMBL" id="PZO55287.1"/>
    </source>
</evidence>
<keyword evidence="5" id="KW-0808">Transferase</keyword>
<dbReference type="PRINTS" id="PR00344">
    <property type="entry name" value="BCTRLSENSOR"/>
</dbReference>
<comment type="catalytic activity">
    <reaction evidence="1">
        <text>ATP + protein L-histidine = ADP + protein N-phospho-L-histidine.</text>
        <dbReference type="EC" id="2.7.13.3"/>
    </reaction>
</comment>
<evidence type="ECO:0000256" key="7">
    <source>
        <dbReference type="ARBA" id="ARBA00074306"/>
    </source>
</evidence>
<dbReference type="GO" id="GO:0000155">
    <property type="term" value="F:phosphorelay sensor kinase activity"/>
    <property type="evidence" value="ECO:0007669"/>
    <property type="project" value="TreeGrafter"/>
</dbReference>